<evidence type="ECO:0000313" key="2">
    <source>
        <dbReference type="EMBL" id="KAF2258349.1"/>
    </source>
</evidence>
<feature type="compositionally biased region" description="Basic and acidic residues" evidence="1">
    <location>
        <begin position="166"/>
        <end position="178"/>
    </location>
</feature>
<reference evidence="3" key="1">
    <citation type="journal article" date="2020" name="Stud. Mycol.">
        <title>101 Dothideomycetes genomes: A test case for predicting lifestyles and emergence of pathogens.</title>
        <authorList>
            <person name="Haridas S."/>
            <person name="Albert R."/>
            <person name="Binder M."/>
            <person name="Bloem J."/>
            <person name="LaButti K."/>
            <person name="Salamov A."/>
            <person name="Andreopoulos B."/>
            <person name="Baker S."/>
            <person name="Barry K."/>
            <person name="Bills G."/>
            <person name="Bluhm B."/>
            <person name="Cannon C."/>
            <person name="Castanera R."/>
            <person name="Culley D."/>
            <person name="Daum C."/>
            <person name="Ezra D."/>
            <person name="Gonzalez J."/>
            <person name="Henrissat B."/>
            <person name="Kuo A."/>
            <person name="Liang C."/>
            <person name="Lipzen A."/>
            <person name="Lutzoni F."/>
            <person name="Magnuson J."/>
            <person name="Mondo S."/>
            <person name="Nolan M."/>
            <person name="Ohm R."/>
            <person name="Pangilinan J."/>
            <person name="Park H.-J."/>
            <person name="Ramirez L."/>
            <person name="Alfaro M."/>
            <person name="Sun H."/>
            <person name="Tritt A."/>
            <person name="Yoshinaga Y."/>
            <person name="Zwiers L.-H."/>
            <person name="Turgeon B."/>
            <person name="Goodwin S."/>
            <person name="Spatafora J."/>
            <person name="Crous P."/>
            <person name="Grigoriev I."/>
        </authorList>
    </citation>
    <scope>NUCLEOTIDE SEQUENCE [LARGE SCALE GENOMIC DNA]</scope>
    <source>
        <strain evidence="3">CBS 304.66</strain>
    </source>
</reference>
<keyword evidence="3" id="KW-1185">Reference proteome</keyword>
<evidence type="ECO:0000256" key="1">
    <source>
        <dbReference type="SAM" id="MobiDB-lite"/>
    </source>
</evidence>
<protein>
    <submittedName>
        <fullName evidence="2">Uncharacterized protein</fullName>
    </submittedName>
</protein>
<dbReference type="AlphaFoldDB" id="A0A9P4K2L9"/>
<dbReference type="EMBL" id="ML986768">
    <property type="protein sequence ID" value="KAF2258349.1"/>
    <property type="molecule type" value="Genomic_DNA"/>
</dbReference>
<name>A0A9P4K2L9_9PLEO</name>
<comment type="caution">
    <text evidence="2">The sequence shown here is derived from an EMBL/GenBank/DDBJ whole genome shotgun (WGS) entry which is preliminary data.</text>
</comment>
<sequence length="188" mass="20414">MIDFLHNSNTIAAALRGNNILSLLVHGAVHYDTHLLLLWIARQLGSCESIGLTRSSAKPGGLWPTATSHEMDDGRELVPISIHKEGVSVRDRARSHLIGSFIGILWSNRGGGISRNNLPFGGPRPEKTLAAYALWLIPPCALSWRMGLCLEVSGLNLNTNLDGNLDRSASDCAKETEKPAALMGKDRR</sequence>
<organism evidence="2 3">
    <name type="scientific">Lojkania enalia</name>
    <dbReference type="NCBI Taxonomy" id="147567"/>
    <lineage>
        <taxon>Eukaryota</taxon>
        <taxon>Fungi</taxon>
        <taxon>Dikarya</taxon>
        <taxon>Ascomycota</taxon>
        <taxon>Pezizomycotina</taxon>
        <taxon>Dothideomycetes</taxon>
        <taxon>Pleosporomycetidae</taxon>
        <taxon>Pleosporales</taxon>
        <taxon>Pleosporales incertae sedis</taxon>
        <taxon>Lojkania</taxon>
    </lineage>
</organism>
<gene>
    <name evidence="2" type="ORF">CC78DRAFT_587265</name>
</gene>
<feature type="region of interest" description="Disordered" evidence="1">
    <location>
        <begin position="166"/>
        <end position="188"/>
    </location>
</feature>
<accession>A0A9P4K2L9</accession>
<dbReference type="Proteomes" id="UP000800093">
    <property type="component" value="Unassembled WGS sequence"/>
</dbReference>
<evidence type="ECO:0000313" key="3">
    <source>
        <dbReference type="Proteomes" id="UP000800093"/>
    </source>
</evidence>
<proteinExistence type="predicted"/>